<gene>
    <name evidence="1" type="ORF">BpHYR1_020060</name>
</gene>
<protein>
    <submittedName>
        <fullName evidence="1">Uncharacterized protein</fullName>
    </submittedName>
</protein>
<dbReference type="EMBL" id="REGN01004814">
    <property type="protein sequence ID" value="RNA16099.1"/>
    <property type="molecule type" value="Genomic_DNA"/>
</dbReference>
<sequence length="60" mass="6426">MNVEAGLEAVKGWSVDYRGREVVPGSLFSPGSWIVGQKAFFVTPDCVGWAVAGDGRHKFG</sequence>
<dbReference type="Proteomes" id="UP000276133">
    <property type="component" value="Unassembled WGS sequence"/>
</dbReference>
<proteinExistence type="predicted"/>
<evidence type="ECO:0000313" key="2">
    <source>
        <dbReference type="Proteomes" id="UP000276133"/>
    </source>
</evidence>
<accession>A0A3M7QY04</accession>
<comment type="caution">
    <text evidence="1">The sequence shown here is derived from an EMBL/GenBank/DDBJ whole genome shotgun (WGS) entry which is preliminary data.</text>
</comment>
<name>A0A3M7QY04_BRAPC</name>
<dbReference type="AlphaFoldDB" id="A0A3M7QY04"/>
<evidence type="ECO:0000313" key="1">
    <source>
        <dbReference type="EMBL" id="RNA16099.1"/>
    </source>
</evidence>
<keyword evidence="2" id="KW-1185">Reference proteome</keyword>
<organism evidence="1 2">
    <name type="scientific">Brachionus plicatilis</name>
    <name type="common">Marine rotifer</name>
    <name type="synonym">Brachionus muelleri</name>
    <dbReference type="NCBI Taxonomy" id="10195"/>
    <lineage>
        <taxon>Eukaryota</taxon>
        <taxon>Metazoa</taxon>
        <taxon>Spiralia</taxon>
        <taxon>Gnathifera</taxon>
        <taxon>Rotifera</taxon>
        <taxon>Eurotatoria</taxon>
        <taxon>Monogononta</taxon>
        <taxon>Pseudotrocha</taxon>
        <taxon>Ploima</taxon>
        <taxon>Brachionidae</taxon>
        <taxon>Brachionus</taxon>
    </lineage>
</organism>
<reference evidence="1 2" key="1">
    <citation type="journal article" date="2018" name="Sci. Rep.">
        <title>Genomic signatures of local adaptation to the degree of environmental predictability in rotifers.</title>
        <authorList>
            <person name="Franch-Gras L."/>
            <person name="Hahn C."/>
            <person name="Garcia-Roger E.M."/>
            <person name="Carmona M.J."/>
            <person name="Serra M."/>
            <person name="Gomez A."/>
        </authorList>
    </citation>
    <scope>NUCLEOTIDE SEQUENCE [LARGE SCALE GENOMIC DNA]</scope>
    <source>
        <strain evidence="1">HYR1</strain>
    </source>
</reference>